<dbReference type="EMBL" id="MU155231">
    <property type="protein sequence ID" value="KAF9478583.1"/>
    <property type="molecule type" value="Genomic_DNA"/>
</dbReference>
<protein>
    <recommendedName>
        <fullName evidence="3">F-box domain-containing protein</fullName>
    </recommendedName>
</protein>
<dbReference type="InterPro" id="IPR032675">
    <property type="entry name" value="LRR_dom_sf"/>
</dbReference>
<evidence type="ECO:0008006" key="3">
    <source>
        <dbReference type="Google" id="ProtNLM"/>
    </source>
</evidence>
<evidence type="ECO:0000313" key="2">
    <source>
        <dbReference type="Proteomes" id="UP000807469"/>
    </source>
</evidence>
<proteinExistence type="predicted"/>
<accession>A0A9P6D0F1</accession>
<dbReference type="AlphaFoldDB" id="A0A9P6D0F1"/>
<gene>
    <name evidence="1" type="ORF">BDN70DRAFT_994118</name>
</gene>
<dbReference type="SUPFAM" id="SSF52047">
    <property type="entry name" value="RNI-like"/>
    <property type="match status" value="1"/>
</dbReference>
<organism evidence="1 2">
    <name type="scientific">Pholiota conissans</name>
    <dbReference type="NCBI Taxonomy" id="109636"/>
    <lineage>
        <taxon>Eukaryota</taxon>
        <taxon>Fungi</taxon>
        <taxon>Dikarya</taxon>
        <taxon>Basidiomycota</taxon>
        <taxon>Agaricomycotina</taxon>
        <taxon>Agaricomycetes</taxon>
        <taxon>Agaricomycetidae</taxon>
        <taxon>Agaricales</taxon>
        <taxon>Agaricineae</taxon>
        <taxon>Strophariaceae</taxon>
        <taxon>Pholiota</taxon>
    </lineage>
</organism>
<reference evidence="1" key="1">
    <citation type="submission" date="2020-11" db="EMBL/GenBank/DDBJ databases">
        <authorList>
            <consortium name="DOE Joint Genome Institute"/>
            <person name="Ahrendt S."/>
            <person name="Riley R."/>
            <person name="Andreopoulos W."/>
            <person name="Labutti K."/>
            <person name="Pangilinan J."/>
            <person name="Ruiz-Duenas F.J."/>
            <person name="Barrasa J.M."/>
            <person name="Sanchez-Garcia M."/>
            <person name="Camarero S."/>
            <person name="Miyauchi S."/>
            <person name="Serrano A."/>
            <person name="Linde D."/>
            <person name="Babiker R."/>
            <person name="Drula E."/>
            <person name="Ayuso-Fernandez I."/>
            <person name="Pacheco R."/>
            <person name="Padilla G."/>
            <person name="Ferreira P."/>
            <person name="Barriuso J."/>
            <person name="Kellner H."/>
            <person name="Castanera R."/>
            <person name="Alfaro M."/>
            <person name="Ramirez L."/>
            <person name="Pisabarro A.G."/>
            <person name="Kuo A."/>
            <person name="Tritt A."/>
            <person name="Lipzen A."/>
            <person name="He G."/>
            <person name="Yan M."/>
            <person name="Ng V."/>
            <person name="Cullen D."/>
            <person name="Martin F."/>
            <person name="Rosso M.-N."/>
            <person name="Henrissat B."/>
            <person name="Hibbett D."/>
            <person name="Martinez A.T."/>
            <person name="Grigoriev I.V."/>
        </authorList>
    </citation>
    <scope>NUCLEOTIDE SEQUENCE</scope>
    <source>
        <strain evidence="1">CIRM-BRFM 674</strain>
    </source>
</reference>
<dbReference type="Proteomes" id="UP000807469">
    <property type="component" value="Unassembled WGS sequence"/>
</dbReference>
<sequence>MSLSNDRSSFLIYDLIASVVEFCRDDYALLFRCALVNWEFNRVASVMLYSRVVIAPQFKPILNLRDTNPIPDSSNFPSACLPQYAPYVLYLQVSGFVSARPPPRNTLSEMLAVALRSFVSLHTIRFTPTTYHEDLFTSSLPILCSTRTLTNLAVNQSCCDEARAPTLVQVNGLRSLTLLNPGRAILELLPAWIERLSSTLTEFHLKGNCGSVTPGVLKSLVPHIKDTLKGFTLGLSYSLMDQDTFSFLENFTQLEHVNFRYYWQLRSLPRGPQLANLRSFTATYHEVYATGMNDKDSFGRWVRRAISGSPRLEELHLVCEDAELRDHPLDLARYDGLVDSLIKKHHATLRVLDLGAAVVTLRKLKEVLSACVQLEELTVTVDRGILRTLFSGRRLVPKLQHLRSLSFHLSNEPHKSNIEGYAGLLSTLMQSLRFPALRRVTINGSSWEGFYTLNPDSRLQFVVQRAEDIILPWYRKKED</sequence>
<dbReference type="OrthoDB" id="3264508at2759"/>
<evidence type="ECO:0000313" key="1">
    <source>
        <dbReference type="EMBL" id="KAF9478583.1"/>
    </source>
</evidence>
<keyword evidence="2" id="KW-1185">Reference proteome</keyword>
<name>A0A9P6D0F1_9AGAR</name>
<dbReference type="Gene3D" id="3.80.10.10">
    <property type="entry name" value="Ribonuclease Inhibitor"/>
    <property type="match status" value="1"/>
</dbReference>
<comment type="caution">
    <text evidence="1">The sequence shown here is derived from an EMBL/GenBank/DDBJ whole genome shotgun (WGS) entry which is preliminary data.</text>
</comment>